<dbReference type="PATRIC" id="fig|1550024.3.peg.3185"/>
<dbReference type="EMBL" id="JXXK01000023">
    <property type="protein sequence ID" value="KJF39091.1"/>
    <property type="molecule type" value="Genomic_DNA"/>
</dbReference>
<evidence type="ECO:0000313" key="3">
    <source>
        <dbReference type="Proteomes" id="UP000032483"/>
    </source>
</evidence>
<proteinExistence type="predicted"/>
<dbReference type="RefSeq" id="WP_050005960.1">
    <property type="nucleotide sequence ID" value="NZ_JXXK01000023.1"/>
</dbReference>
<dbReference type="GeneID" id="42857673"/>
<evidence type="ECO:0000256" key="1">
    <source>
        <dbReference type="SAM" id="Phobius"/>
    </source>
</evidence>
<reference evidence="2" key="1">
    <citation type="submission" date="2015-02" db="EMBL/GenBank/DDBJ databases">
        <title>A novel member of the family Ruminococcaceae isolated from human feces.</title>
        <authorList>
            <person name="Shkoporov A.N."/>
            <person name="Chaplin A.V."/>
            <person name="Motuzova O.V."/>
            <person name="Kafarskaia L.I."/>
            <person name="Khokhlova E.V."/>
            <person name="Efimov B.A."/>
        </authorList>
    </citation>
    <scope>NUCLEOTIDE SEQUENCE [LARGE SCALE GENOMIC DNA]</scope>
    <source>
        <strain evidence="2">585-1</strain>
    </source>
</reference>
<protein>
    <submittedName>
        <fullName evidence="2">Membrane protein</fullName>
    </submittedName>
</protein>
<organism evidence="2 3">
    <name type="scientific">Ruthenibacterium lactatiformans</name>
    <dbReference type="NCBI Taxonomy" id="1550024"/>
    <lineage>
        <taxon>Bacteria</taxon>
        <taxon>Bacillati</taxon>
        <taxon>Bacillota</taxon>
        <taxon>Clostridia</taxon>
        <taxon>Eubacteriales</taxon>
        <taxon>Oscillospiraceae</taxon>
        <taxon>Ruthenibacterium</taxon>
    </lineage>
</organism>
<evidence type="ECO:0000313" key="2">
    <source>
        <dbReference type="EMBL" id="KJF39091.1"/>
    </source>
</evidence>
<feature type="transmembrane region" description="Helical" evidence="1">
    <location>
        <begin position="227"/>
        <end position="247"/>
    </location>
</feature>
<comment type="caution">
    <text evidence="2">The sequence shown here is derived from an EMBL/GenBank/DDBJ whole genome shotgun (WGS) entry which is preliminary data.</text>
</comment>
<accession>A0A0D8IXS2</accession>
<feature type="transmembrane region" description="Helical" evidence="1">
    <location>
        <begin position="64"/>
        <end position="82"/>
    </location>
</feature>
<dbReference type="AlphaFoldDB" id="A0A0D8IXS2"/>
<keyword evidence="1" id="KW-0812">Transmembrane</keyword>
<feature type="transmembrane region" description="Helical" evidence="1">
    <location>
        <begin position="253"/>
        <end position="276"/>
    </location>
</feature>
<dbReference type="InterPro" id="IPR045798">
    <property type="entry name" value="TrbL_Firmicutes"/>
</dbReference>
<keyword evidence="1" id="KW-0472">Membrane</keyword>
<dbReference type="Pfam" id="PF19478">
    <property type="entry name" value="TrbL_2"/>
    <property type="match status" value="1"/>
</dbReference>
<keyword evidence="1" id="KW-1133">Transmembrane helix</keyword>
<dbReference type="Proteomes" id="UP000032483">
    <property type="component" value="Unassembled WGS sequence"/>
</dbReference>
<feature type="transmembrane region" description="Helical" evidence="1">
    <location>
        <begin position="102"/>
        <end position="124"/>
    </location>
</feature>
<name>A0A0D8IXS2_9FIRM</name>
<sequence>MGFILEKIEEAIKELLIGWIESNMTNMFTDVNDKVGTIAAEVGKTPSSWDSSIYQMIRGLSENVIVPIAGIIITFVLCYELISMITEKNNLHDMDTWMFFKWFFKAAVAIYLVTNTFDIVMAVFDIGQNVVAGAAGVISGDTNIDIESTLEQMRASMETMGIGELLGLSIETLLISLCLKIMSILITVILYGRMIEIYCTVSIAPIPIATMSNREWGSIGTNYLKGLFALAFQGFLIMVCVAIYAVLINNMIIAANIHSALFSVAAYTVILCFSLFKTGSLAKSLFNAH</sequence>
<keyword evidence="3" id="KW-1185">Reference proteome</keyword>
<gene>
    <name evidence="2" type="ORF">TQ39_13965</name>
</gene>